<feature type="signal peptide" evidence="8">
    <location>
        <begin position="1"/>
        <end position="24"/>
    </location>
</feature>
<evidence type="ECO:0000256" key="8">
    <source>
        <dbReference type="SAM" id="SignalP"/>
    </source>
</evidence>
<sequence>MKKRSIIALLTLATGILTMQGAGANEAAIEYRQAVMNVYLWNLKPMAGMVKGKIPFDAELFRSRAEGLATATRLDLLSGFPEGSTDEFDSSAKPVIWEKWPEFKGKFEALRRESAKLAEAARSGDAAAMKAQFGNTAKSCGGCHKKFRMKK</sequence>
<dbReference type="InterPro" id="IPR010980">
    <property type="entry name" value="Cyt_c/b562"/>
</dbReference>
<dbReference type="InterPro" id="IPR012127">
    <property type="entry name" value="Cyt_c_prime"/>
</dbReference>
<name>A0A831RLB4_9GAMM</name>
<evidence type="ECO:0000313" key="9">
    <source>
        <dbReference type="EMBL" id="HEB94979.1"/>
    </source>
</evidence>
<evidence type="ECO:0000256" key="1">
    <source>
        <dbReference type="ARBA" id="ARBA00022448"/>
    </source>
</evidence>
<dbReference type="Proteomes" id="UP000886251">
    <property type="component" value="Unassembled WGS sequence"/>
</dbReference>
<comment type="caution">
    <text evidence="9">The sequence shown here is derived from an EMBL/GenBank/DDBJ whole genome shotgun (WGS) entry which is preliminary data.</text>
</comment>
<dbReference type="InterPro" id="IPR002321">
    <property type="entry name" value="Cyt_c_II"/>
</dbReference>
<dbReference type="InterPro" id="IPR015984">
    <property type="entry name" value="Cyt_c_prime_subgr"/>
</dbReference>
<feature type="binding site" description="axial binding residue" evidence="6">
    <location>
        <position position="144"/>
    </location>
    <ligand>
        <name>heme c</name>
        <dbReference type="ChEBI" id="CHEBI:61717"/>
    </ligand>
    <ligandPart>
        <name>Fe</name>
        <dbReference type="ChEBI" id="CHEBI:18248"/>
    </ligandPart>
</feature>
<dbReference type="SUPFAM" id="SSF47175">
    <property type="entry name" value="Cytochromes"/>
    <property type="match status" value="1"/>
</dbReference>
<dbReference type="GO" id="GO:0009055">
    <property type="term" value="F:electron transfer activity"/>
    <property type="evidence" value="ECO:0007669"/>
    <property type="project" value="InterPro"/>
</dbReference>
<keyword evidence="2 7" id="KW-0349">Heme</keyword>
<feature type="binding site" description="covalent" evidence="7">
    <location>
        <position position="143"/>
    </location>
    <ligand>
        <name>heme c</name>
        <dbReference type="ChEBI" id="CHEBI:61717"/>
    </ligand>
</feature>
<dbReference type="GO" id="GO:0020037">
    <property type="term" value="F:heme binding"/>
    <property type="evidence" value="ECO:0007669"/>
    <property type="project" value="InterPro"/>
</dbReference>
<keyword evidence="3 6" id="KW-0479">Metal-binding</keyword>
<evidence type="ECO:0000256" key="5">
    <source>
        <dbReference type="ARBA" id="ARBA00023004"/>
    </source>
</evidence>
<dbReference type="PIRSF" id="PIRSF000027">
    <property type="entry name" value="Cytc_c_prime"/>
    <property type="match status" value="1"/>
</dbReference>
<evidence type="ECO:0000256" key="4">
    <source>
        <dbReference type="ARBA" id="ARBA00022982"/>
    </source>
</evidence>
<evidence type="ECO:0000256" key="2">
    <source>
        <dbReference type="ARBA" id="ARBA00022617"/>
    </source>
</evidence>
<evidence type="ECO:0000256" key="3">
    <source>
        <dbReference type="ARBA" id="ARBA00022723"/>
    </source>
</evidence>
<accession>A0A831RLB4</accession>
<reference evidence="9" key="1">
    <citation type="journal article" date="2020" name="mSystems">
        <title>Genome- and Community-Level Interaction Insights into Carbon Utilization and Element Cycling Functions of Hydrothermarchaeota in Hydrothermal Sediment.</title>
        <authorList>
            <person name="Zhou Z."/>
            <person name="Liu Y."/>
            <person name="Xu W."/>
            <person name="Pan J."/>
            <person name="Luo Z.H."/>
            <person name="Li M."/>
        </authorList>
    </citation>
    <scope>NUCLEOTIDE SEQUENCE [LARGE SCALE GENOMIC DNA]</scope>
    <source>
        <strain evidence="9">HyVt-443</strain>
    </source>
</reference>
<feature type="binding site" description="covalent" evidence="7">
    <location>
        <position position="140"/>
    </location>
    <ligand>
        <name>heme c</name>
        <dbReference type="ChEBI" id="CHEBI:61717"/>
    </ligand>
</feature>
<dbReference type="GO" id="GO:0042597">
    <property type="term" value="C:periplasmic space"/>
    <property type="evidence" value="ECO:0007669"/>
    <property type="project" value="InterPro"/>
</dbReference>
<feature type="chain" id="PRO_5032669553" evidence="8">
    <location>
        <begin position="25"/>
        <end position="151"/>
    </location>
</feature>
<proteinExistence type="predicted"/>
<evidence type="ECO:0000256" key="7">
    <source>
        <dbReference type="PIRSR" id="PIRSR000027-2"/>
    </source>
</evidence>
<dbReference type="AlphaFoldDB" id="A0A831RLB4"/>
<dbReference type="PROSITE" id="PS51009">
    <property type="entry name" value="CYTCII"/>
    <property type="match status" value="1"/>
</dbReference>
<evidence type="ECO:0000256" key="6">
    <source>
        <dbReference type="PIRSR" id="PIRSR000027-1"/>
    </source>
</evidence>
<keyword evidence="8" id="KW-0732">Signal</keyword>
<dbReference type="PRINTS" id="PR00608">
    <property type="entry name" value="CYTCHROMECII"/>
</dbReference>
<protein>
    <submittedName>
        <fullName evidence="9">Cytochrome c</fullName>
    </submittedName>
</protein>
<keyword evidence="4" id="KW-0249">Electron transport</keyword>
<comment type="PTM">
    <text evidence="7">Binds 1 heme group per subunit.</text>
</comment>
<gene>
    <name evidence="9" type="ORF">ENI96_00945</name>
</gene>
<dbReference type="GO" id="GO:0005506">
    <property type="term" value="F:iron ion binding"/>
    <property type="evidence" value="ECO:0007669"/>
    <property type="project" value="InterPro"/>
</dbReference>
<keyword evidence="5 6" id="KW-0408">Iron</keyword>
<dbReference type="EMBL" id="DRKP01000010">
    <property type="protein sequence ID" value="HEB94979.1"/>
    <property type="molecule type" value="Genomic_DNA"/>
</dbReference>
<dbReference type="Gene3D" id="1.20.120.10">
    <property type="entry name" value="Cytochrome c/b562"/>
    <property type="match status" value="1"/>
</dbReference>
<keyword evidence="1" id="KW-0813">Transport</keyword>
<dbReference type="Pfam" id="PF01322">
    <property type="entry name" value="Cytochrom_C_2"/>
    <property type="match status" value="1"/>
</dbReference>
<organism evidence="9">
    <name type="scientific">Sedimenticola thiotaurini</name>
    <dbReference type="NCBI Taxonomy" id="1543721"/>
    <lineage>
        <taxon>Bacteria</taxon>
        <taxon>Pseudomonadati</taxon>
        <taxon>Pseudomonadota</taxon>
        <taxon>Gammaproteobacteria</taxon>
        <taxon>Chromatiales</taxon>
        <taxon>Sedimenticolaceae</taxon>
        <taxon>Sedimenticola</taxon>
    </lineage>
</organism>
<dbReference type="GO" id="GO:0022900">
    <property type="term" value="P:electron transport chain"/>
    <property type="evidence" value="ECO:0007669"/>
    <property type="project" value="InterPro"/>
</dbReference>